<evidence type="ECO:0000313" key="1">
    <source>
        <dbReference type="EMBL" id="GIJ68300.1"/>
    </source>
</evidence>
<proteinExistence type="predicted"/>
<dbReference type="Proteomes" id="UP000635606">
    <property type="component" value="Unassembled WGS sequence"/>
</dbReference>
<gene>
    <name evidence="1" type="ORF">Voc01_032170</name>
</gene>
<organism evidence="1 2">
    <name type="scientific">Virgisporangium ochraceum</name>
    <dbReference type="NCBI Taxonomy" id="65505"/>
    <lineage>
        <taxon>Bacteria</taxon>
        <taxon>Bacillati</taxon>
        <taxon>Actinomycetota</taxon>
        <taxon>Actinomycetes</taxon>
        <taxon>Micromonosporales</taxon>
        <taxon>Micromonosporaceae</taxon>
        <taxon>Virgisporangium</taxon>
    </lineage>
</organism>
<evidence type="ECO:0000313" key="2">
    <source>
        <dbReference type="Proteomes" id="UP000635606"/>
    </source>
</evidence>
<protein>
    <submittedName>
        <fullName evidence="1">Uncharacterized protein</fullName>
    </submittedName>
</protein>
<accession>A0A8J3ZVM1</accession>
<name>A0A8J3ZVM1_9ACTN</name>
<comment type="caution">
    <text evidence="1">The sequence shown here is derived from an EMBL/GenBank/DDBJ whole genome shotgun (WGS) entry which is preliminary data.</text>
</comment>
<reference evidence="1" key="1">
    <citation type="submission" date="2021-01" db="EMBL/GenBank/DDBJ databases">
        <title>Whole genome shotgun sequence of Virgisporangium ochraceum NBRC 16418.</title>
        <authorList>
            <person name="Komaki H."/>
            <person name="Tamura T."/>
        </authorList>
    </citation>
    <scope>NUCLEOTIDE SEQUENCE</scope>
    <source>
        <strain evidence="1">NBRC 16418</strain>
    </source>
</reference>
<sequence>MCPSCTEVVKRLGKQAAWSDHSEQLDVLMDGRMVVVFVAFGGPDVDSKALAIRILTLVEPRT</sequence>
<keyword evidence="2" id="KW-1185">Reference proteome</keyword>
<dbReference type="EMBL" id="BOPH01000039">
    <property type="protein sequence ID" value="GIJ68300.1"/>
    <property type="molecule type" value="Genomic_DNA"/>
</dbReference>
<dbReference type="AlphaFoldDB" id="A0A8J3ZVM1"/>